<dbReference type="GO" id="GO:0032259">
    <property type="term" value="P:methylation"/>
    <property type="evidence" value="ECO:0007669"/>
    <property type="project" value="UniProtKB-KW"/>
</dbReference>
<dbReference type="EMBL" id="BLXT01007504">
    <property type="protein sequence ID" value="GFO39669.1"/>
    <property type="molecule type" value="Genomic_DNA"/>
</dbReference>
<dbReference type="GO" id="GO:0008168">
    <property type="term" value="F:methyltransferase activity"/>
    <property type="evidence" value="ECO:0007669"/>
    <property type="project" value="UniProtKB-KW"/>
</dbReference>
<comment type="caution">
    <text evidence="1">The sequence shown here is derived from an EMBL/GenBank/DDBJ whole genome shotgun (WGS) entry which is preliminary data.</text>
</comment>
<protein>
    <submittedName>
        <fullName evidence="1">DNA methylase n-4/n-6 domain protein</fullName>
    </submittedName>
</protein>
<gene>
    <name evidence="1" type="ORF">PoB_006617400</name>
</gene>
<proteinExistence type="predicted"/>
<name>A0AAV4D636_9GAST</name>
<keyword evidence="1" id="KW-0808">Transferase</keyword>
<keyword evidence="1" id="KW-0489">Methyltransferase</keyword>
<reference evidence="1 2" key="1">
    <citation type="journal article" date="2021" name="Elife">
        <title>Chloroplast acquisition without the gene transfer in kleptoplastic sea slugs, Plakobranchus ocellatus.</title>
        <authorList>
            <person name="Maeda T."/>
            <person name="Takahashi S."/>
            <person name="Yoshida T."/>
            <person name="Shimamura S."/>
            <person name="Takaki Y."/>
            <person name="Nagai Y."/>
            <person name="Toyoda A."/>
            <person name="Suzuki Y."/>
            <person name="Arimoto A."/>
            <person name="Ishii H."/>
            <person name="Satoh N."/>
            <person name="Nishiyama T."/>
            <person name="Hasebe M."/>
            <person name="Maruyama T."/>
            <person name="Minagawa J."/>
            <person name="Obokata J."/>
            <person name="Shigenobu S."/>
        </authorList>
    </citation>
    <scope>NUCLEOTIDE SEQUENCE [LARGE SCALE GENOMIC DNA]</scope>
</reference>
<dbReference type="Proteomes" id="UP000735302">
    <property type="component" value="Unassembled WGS sequence"/>
</dbReference>
<evidence type="ECO:0000313" key="2">
    <source>
        <dbReference type="Proteomes" id="UP000735302"/>
    </source>
</evidence>
<sequence length="180" mass="19552">MGRKDAESRRRTFPLSISAWMRKLVLPGYLLFYLELVLLTLPGALSSEDESNRNIPVYWNSSSDIKPVNQSVSQSASQLVNQLIRQSAVQPVSYPASQSVSQSASQSAMQPVSYPVSQSASQSISQSASQSVSLAASELSSQSVSQSLRMCLHRFARCFGIAPCTVMLYLTLPTAIIACL</sequence>
<keyword evidence="2" id="KW-1185">Reference proteome</keyword>
<dbReference type="AlphaFoldDB" id="A0AAV4D636"/>
<organism evidence="1 2">
    <name type="scientific">Plakobranchus ocellatus</name>
    <dbReference type="NCBI Taxonomy" id="259542"/>
    <lineage>
        <taxon>Eukaryota</taxon>
        <taxon>Metazoa</taxon>
        <taxon>Spiralia</taxon>
        <taxon>Lophotrochozoa</taxon>
        <taxon>Mollusca</taxon>
        <taxon>Gastropoda</taxon>
        <taxon>Heterobranchia</taxon>
        <taxon>Euthyneura</taxon>
        <taxon>Panpulmonata</taxon>
        <taxon>Sacoglossa</taxon>
        <taxon>Placobranchoidea</taxon>
        <taxon>Plakobranchidae</taxon>
        <taxon>Plakobranchus</taxon>
    </lineage>
</organism>
<evidence type="ECO:0000313" key="1">
    <source>
        <dbReference type="EMBL" id="GFO39669.1"/>
    </source>
</evidence>
<accession>A0AAV4D636</accession>